<evidence type="ECO:0000313" key="8">
    <source>
        <dbReference type="Proteomes" id="UP000233398"/>
    </source>
</evidence>
<reference evidence="7 8" key="1">
    <citation type="submission" date="2017-11" db="EMBL/GenBank/DDBJ databases">
        <title>Rhodohalobacter 15182 sp. nov., isolated from a salt lake.</title>
        <authorList>
            <person name="Han S."/>
        </authorList>
    </citation>
    <scope>NUCLEOTIDE SEQUENCE [LARGE SCALE GENOMIC DNA]</scope>
    <source>
        <strain evidence="7 8">15182</strain>
    </source>
</reference>
<dbReference type="Proteomes" id="UP000233398">
    <property type="component" value="Unassembled WGS sequence"/>
</dbReference>
<dbReference type="PANTHER" id="PTHR13799:SF14">
    <property type="entry name" value="GTP CYCLOHYDROLASE 1 TYPE 2 HOMOLOG"/>
    <property type="match status" value="1"/>
</dbReference>
<sequence length="350" mass="39043">MNTQVRHITDFMHQWAPPGIKMSYDNVGLLVGDPTASVSRVLVCLDVTEDIVDEALDKKCELIVSHHPLIFKEISSINPTDEQGRIIYKMIRNNIALMTAHTNLDAALDGVSFVLANNLGLDNLQFLDKSYNISRKISLVTSTDDTKAVLKLLNYFSAEEAHFFSVDNRKEGQFCFEATIDQQNVSQLRGALEKEGLLKKGSFQEMELTTPSNNFGMGVLGDYPEEGIAMDEFLHLVCRALDVPALRFSGKSDRIKKVAVCGGAGVFLKKKAIKAGADAFVTADIKYHDYFTEKQDFLLVDAGHYESEFPVVEAIRKELSEAFEHLSVDATETVTNPMKVYVTDFENKNI</sequence>
<gene>
    <name evidence="7" type="ORF">CWD77_14775</name>
</gene>
<dbReference type="PANTHER" id="PTHR13799">
    <property type="entry name" value="NGG1 INTERACTING FACTOR 3"/>
    <property type="match status" value="1"/>
</dbReference>
<evidence type="ECO:0000256" key="1">
    <source>
        <dbReference type="ARBA" id="ARBA00006964"/>
    </source>
</evidence>
<dbReference type="AlphaFoldDB" id="A0A2N0VEQ4"/>
<proteinExistence type="inferred from homology"/>
<dbReference type="Gene3D" id="3.40.1390.30">
    <property type="entry name" value="NIF3 (NGG1p interacting factor 3)-like"/>
    <property type="match status" value="2"/>
</dbReference>
<evidence type="ECO:0000256" key="2">
    <source>
        <dbReference type="ARBA" id="ARBA00011643"/>
    </source>
</evidence>
<dbReference type="InterPro" id="IPR017221">
    <property type="entry name" value="DUF34/NIF3_bac"/>
</dbReference>
<protein>
    <recommendedName>
        <fullName evidence="3 5">GTP cyclohydrolase 1 type 2 homolog</fullName>
    </recommendedName>
</protein>
<dbReference type="EMBL" id="PISP01000006">
    <property type="protein sequence ID" value="PKD42667.1"/>
    <property type="molecule type" value="Genomic_DNA"/>
</dbReference>
<name>A0A2N0VEQ4_9BACT</name>
<feature type="binding site" evidence="6">
    <location>
        <position position="67"/>
    </location>
    <ligand>
        <name>a divalent metal cation</name>
        <dbReference type="ChEBI" id="CHEBI:60240"/>
        <label>1</label>
    </ligand>
</feature>
<comment type="caution">
    <text evidence="7">The sequence shown here is derived from an EMBL/GenBank/DDBJ whole genome shotgun (WGS) entry which is preliminary data.</text>
</comment>
<dbReference type="RefSeq" id="WP_101074362.1">
    <property type="nucleotide sequence ID" value="NZ_PISP01000006.1"/>
</dbReference>
<accession>A0A2N0VEQ4</accession>
<feature type="binding site" evidence="6">
    <location>
        <position position="308"/>
    </location>
    <ligand>
        <name>a divalent metal cation</name>
        <dbReference type="ChEBI" id="CHEBI:60240"/>
        <label>1</label>
    </ligand>
</feature>
<dbReference type="GO" id="GO:0005737">
    <property type="term" value="C:cytoplasm"/>
    <property type="evidence" value="ECO:0007669"/>
    <property type="project" value="TreeGrafter"/>
</dbReference>
<dbReference type="FunFam" id="3.40.1390.30:FF:000001">
    <property type="entry name" value="GTP cyclohydrolase 1 type 2"/>
    <property type="match status" value="1"/>
</dbReference>
<feature type="binding site" evidence="6">
    <location>
        <position position="105"/>
    </location>
    <ligand>
        <name>a divalent metal cation</name>
        <dbReference type="ChEBI" id="CHEBI:60240"/>
        <label>1</label>
    </ligand>
</feature>
<dbReference type="GO" id="GO:0046872">
    <property type="term" value="F:metal ion binding"/>
    <property type="evidence" value="ECO:0007669"/>
    <property type="project" value="UniProtKB-UniRule"/>
</dbReference>
<evidence type="ECO:0000256" key="4">
    <source>
        <dbReference type="ARBA" id="ARBA00022723"/>
    </source>
</evidence>
<dbReference type="InterPro" id="IPR002678">
    <property type="entry name" value="DUF34/NIF3"/>
</dbReference>
<comment type="subunit">
    <text evidence="2">Homohexamer.</text>
</comment>
<evidence type="ECO:0000256" key="3">
    <source>
        <dbReference type="ARBA" id="ARBA00022112"/>
    </source>
</evidence>
<keyword evidence="8" id="KW-1185">Reference proteome</keyword>
<dbReference type="Pfam" id="PF01784">
    <property type="entry name" value="DUF34_NIF3"/>
    <property type="match status" value="1"/>
</dbReference>
<evidence type="ECO:0000313" key="7">
    <source>
        <dbReference type="EMBL" id="PKD42667.1"/>
    </source>
</evidence>
<dbReference type="InterPro" id="IPR036069">
    <property type="entry name" value="DUF34/NIF3_sf"/>
</dbReference>
<evidence type="ECO:0000256" key="6">
    <source>
        <dbReference type="PIRSR" id="PIRSR602678-1"/>
    </source>
</evidence>
<feature type="binding site" evidence="6">
    <location>
        <position position="66"/>
    </location>
    <ligand>
        <name>a divalent metal cation</name>
        <dbReference type="ChEBI" id="CHEBI:60240"/>
        <label>1</label>
    </ligand>
</feature>
<feature type="binding site" evidence="6">
    <location>
        <position position="304"/>
    </location>
    <ligand>
        <name>a divalent metal cation</name>
        <dbReference type="ChEBI" id="CHEBI:60240"/>
        <label>1</label>
    </ligand>
</feature>
<keyword evidence="4 5" id="KW-0479">Metal-binding</keyword>
<dbReference type="SUPFAM" id="SSF102705">
    <property type="entry name" value="NIF3 (NGG1p interacting factor 3)-like"/>
    <property type="match status" value="1"/>
</dbReference>
<organism evidence="7 8">
    <name type="scientific">Rhodohalobacter barkolensis</name>
    <dbReference type="NCBI Taxonomy" id="2053187"/>
    <lineage>
        <taxon>Bacteria</taxon>
        <taxon>Pseudomonadati</taxon>
        <taxon>Balneolota</taxon>
        <taxon>Balneolia</taxon>
        <taxon>Balneolales</taxon>
        <taxon>Balneolaceae</taxon>
        <taxon>Rhodohalobacter</taxon>
    </lineage>
</organism>
<dbReference type="PIRSF" id="PIRSF037489">
    <property type="entry name" value="UCP037489_NIF3_YqfO"/>
    <property type="match status" value="1"/>
</dbReference>
<dbReference type="OrthoDB" id="9792792at2"/>
<dbReference type="NCBIfam" id="TIGR00486">
    <property type="entry name" value="YbgI_SA1388"/>
    <property type="match status" value="1"/>
</dbReference>
<evidence type="ECO:0000256" key="5">
    <source>
        <dbReference type="PIRNR" id="PIRNR037489"/>
    </source>
</evidence>
<comment type="similarity">
    <text evidence="1 5">Belongs to the GTP cyclohydrolase I type 2/NIF3 family.</text>
</comment>